<comment type="caution">
    <text evidence="1">The sequence shown here is derived from an EMBL/GenBank/DDBJ whole genome shotgun (WGS) entry which is preliminary data.</text>
</comment>
<dbReference type="PATRIC" id="fig|1359168.3.peg.387"/>
<keyword evidence="2" id="KW-1185">Reference proteome</keyword>
<dbReference type="AlphaFoldDB" id="A0A0F3MJJ8"/>
<dbReference type="Proteomes" id="UP000033616">
    <property type="component" value="Unassembled WGS sequence"/>
</dbReference>
<dbReference type="EMBL" id="LANP01000019">
    <property type="protein sequence ID" value="KJV55627.1"/>
    <property type="molecule type" value="Genomic_DNA"/>
</dbReference>
<gene>
    <name evidence="1" type="ORF">OCHUTO_0753</name>
</gene>
<name>A0A0F3MJJ8_9RICK</name>
<proteinExistence type="predicted"/>
<sequence length="53" mass="6185">MLVQYLKEVIAEIRRAAIALEAKQVLNEHLARYLKAQFNFLLTKIACRLTQIK</sequence>
<accession>A0A0F3MJJ8</accession>
<evidence type="ECO:0000313" key="1">
    <source>
        <dbReference type="EMBL" id="KJV55627.1"/>
    </source>
</evidence>
<protein>
    <submittedName>
        <fullName evidence="1">Uncharacterized protein</fullName>
    </submittedName>
</protein>
<evidence type="ECO:0000313" key="2">
    <source>
        <dbReference type="Proteomes" id="UP000033616"/>
    </source>
</evidence>
<organism evidence="1 2">
    <name type="scientific">Orientia chuto str. Dubai</name>
    <dbReference type="NCBI Taxonomy" id="1359168"/>
    <lineage>
        <taxon>Bacteria</taxon>
        <taxon>Pseudomonadati</taxon>
        <taxon>Pseudomonadota</taxon>
        <taxon>Alphaproteobacteria</taxon>
        <taxon>Rickettsiales</taxon>
        <taxon>Rickettsiaceae</taxon>
        <taxon>Rickettsieae</taxon>
        <taxon>Orientia</taxon>
    </lineage>
</organism>
<reference evidence="1 2" key="1">
    <citation type="submission" date="2015-02" db="EMBL/GenBank/DDBJ databases">
        <title>Genome Sequencing of Rickettsiales.</title>
        <authorList>
            <person name="Daugherty S.C."/>
            <person name="Su Q."/>
            <person name="Abolude K."/>
            <person name="Beier-Sexton M."/>
            <person name="Carlyon J.A."/>
            <person name="Carter R."/>
            <person name="Day N.P."/>
            <person name="Dumler S.J."/>
            <person name="Dyachenko V."/>
            <person name="Godinez A."/>
            <person name="Kurtti T.J."/>
            <person name="Lichay M."/>
            <person name="Mullins K.E."/>
            <person name="Ott S."/>
            <person name="Pappas-Brown V."/>
            <person name="Paris D.H."/>
            <person name="Patel P."/>
            <person name="Richards A.L."/>
            <person name="Sadzewicz L."/>
            <person name="Sears K."/>
            <person name="Seidman D."/>
            <person name="Sengamalay N."/>
            <person name="Stenos J."/>
            <person name="Tallon L.J."/>
            <person name="Vincent G."/>
            <person name="Fraser C.M."/>
            <person name="Munderloh U."/>
            <person name="Dunning-Hotopp J.C."/>
        </authorList>
    </citation>
    <scope>NUCLEOTIDE SEQUENCE [LARGE SCALE GENOMIC DNA]</scope>
    <source>
        <strain evidence="1 2">Fuller</strain>
    </source>
</reference>